<feature type="chain" id="PRO_5041994955" description="Thiamine pyrimidine synthase" evidence="12">
    <location>
        <begin position="22"/>
        <end position="322"/>
    </location>
</feature>
<dbReference type="RefSeq" id="WP_306410785.1">
    <property type="nucleotide sequence ID" value="NZ_JANFPI010000002.1"/>
</dbReference>
<evidence type="ECO:0000313" key="14">
    <source>
        <dbReference type="EMBL" id="MCX8997016.1"/>
    </source>
</evidence>
<evidence type="ECO:0000313" key="15">
    <source>
        <dbReference type="Proteomes" id="UP001208771"/>
    </source>
</evidence>
<reference evidence="14" key="1">
    <citation type="submission" date="2022-07" db="EMBL/GenBank/DDBJ databases">
        <title>Ectorhizobium quercum gen.nov., sp. nov.</title>
        <authorList>
            <person name="Ma T."/>
            <person name="Li Y."/>
        </authorList>
    </citation>
    <scope>NUCLEOTIDE SEQUENCE</scope>
    <source>
        <strain evidence="14">BDR2-2</strain>
    </source>
</reference>
<evidence type="ECO:0000256" key="5">
    <source>
        <dbReference type="ARBA" id="ARBA00022679"/>
    </source>
</evidence>
<dbReference type="SUPFAM" id="SSF53850">
    <property type="entry name" value="Periplasmic binding protein-like II"/>
    <property type="match status" value="1"/>
</dbReference>
<dbReference type="Pfam" id="PF09084">
    <property type="entry name" value="NMT1"/>
    <property type="match status" value="1"/>
</dbReference>
<comment type="catalytic activity">
    <reaction evidence="11">
        <text>N(6)-(pyridoxal phosphate)-L-lysyl-[4-amino-5-hydroxymethyl-2-methylpyrimidine phosphate synthase] + L-histidyl-[4-amino-5-hydroxymethyl-2-methylpyrimidine phosphate synthase] + 2 Fe(3+) + 4 H2O = L-lysyl-[4-amino-5-hydroxymethyl-2-methylpyrimidine phosphate synthase] + (2S)-2-amino-5-hydroxy-4-oxopentanoyl-[4-amino-5-hydroxymethyl-2-methylpyrimidine phosphate synthase] + 4-amino-2-methyl-5-(phosphooxymethyl)pyrimidine + 3-oxopropanoate + 2 Fe(2+) + 2 H(+)</text>
        <dbReference type="Rhea" id="RHEA:65756"/>
        <dbReference type="Rhea" id="RHEA-COMP:16892"/>
        <dbReference type="Rhea" id="RHEA-COMP:16893"/>
        <dbReference type="Rhea" id="RHEA-COMP:16894"/>
        <dbReference type="Rhea" id="RHEA-COMP:16895"/>
        <dbReference type="ChEBI" id="CHEBI:15377"/>
        <dbReference type="ChEBI" id="CHEBI:15378"/>
        <dbReference type="ChEBI" id="CHEBI:29033"/>
        <dbReference type="ChEBI" id="CHEBI:29034"/>
        <dbReference type="ChEBI" id="CHEBI:29969"/>
        <dbReference type="ChEBI" id="CHEBI:29979"/>
        <dbReference type="ChEBI" id="CHEBI:33190"/>
        <dbReference type="ChEBI" id="CHEBI:58354"/>
        <dbReference type="ChEBI" id="CHEBI:143915"/>
        <dbReference type="ChEBI" id="CHEBI:157692"/>
    </reaction>
    <physiologicalReaction direction="left-to-right" evidence="11">
        <dbReference type="Rhea" id="RHEA:65757"/>
    </physiologicalReaction>
</comment>
<evidence type="ECO:0000256" key="12">
    <source>
        <dbReference type="SAM" id="SignalP"/>
    </source>
</evidence>
<dbReference type="GO" id="GO:0009228">
    <property type="term" value="P:thiamine biosynthetic process"/>
    <property type="evidence" value="ECO:0007669"/>
    <property type="project" value="UniProtKB-KW"/>
</dbReference>
<evidence type="ECO:0000256" key="6">
    <source>
        <dbReference type="ARBA" id="ARBA00022723"/>
    </source>
</evidence>
<keyword evidence="8" id="KW-0784">Thiamine biosynthesis</keyword>
<dbReference type="PANTHER" id="PTHR31528:SF1">
    <property type="entry name" value="4-AMINO-5-HYDROXYMETHYL-2-METHYLPYRIMIDINE PHOSPHATE SYNTHASE THI11-RELATED"/>
    <property type="match status" value="1"/>
</dbReference>
<keyword evidence="12" id="KW-0732">Signal</keyword>
<evidence type="ECO:0000256" key="2">
    <source>
        <dbReference type="ARBA" id="ARBA00004948"/>
    </source>
</evidence>
<accession>A0AAE3MYW3</accession>
<keyword evidence="7" id="KW-0663">Pyridoxal phosphate</keyword>
<dbReference type="AlphaFoldDB" id="A0AAE3MYW3"/>
<keyword evidence="9" id="KW-0408">Iron</keyword>
<comment type="pathway">
    <text evidence="2">Cofactor biosynthesis; thiamine diphosphate biosynthesis.</text>
</comment>
<comment type="caution">
    <text evidence="14">The sequence shown here is derived from an EMBL/GenBank/DDBJ whole genome shotgun (WGS) entry which is preliminary data.</text>
</comment>
<comment type="subunit">
    <text evidence="4">Homodimer.</text>
</comment>
<keyword evidence="5" id="KW-0808">Transferase</keyword>
<feature type="domain" description="SsuA/THI5-like" evidence="13">
    <location>
        <begin position="37"/>
        <end position="251"/>
    </location>
</feature>
<comment type="similarity">
    <text evidence="3">Belongs to the NMT1/THI5 family.</text>
</comment>
<evidence type="ECO:0000256" key="1">
    <source>
        <dbReference type="ARBA" id="ARBA00003469"/>
    </source>
</evidence>
<proteinExistence type="inferred from homology"/>
<dbReference type="InterPro" id="IPR015168">
    <property type="entry name" value="SsuA/THI5"/>
</dbReference>
<organism evidence="14 15">
    <name type="scientific">Ectorhizobium quercum</name>
    <dbReference type="NCBI Taxonomy" id="2965071"/>
    <lineage>
        <taxon>Bacteria</taxon>
        <taxon>Pseudomonadati</taxon>
        <taxon>Pseudomonadota</taxon>
        <taxon>Alphaproteobacteria</taxon>
        <taxon>Hyphomicrobiales</taxon>
        <taxon>Rhizobiaceae</taxon>
        <taxon>Ectorhizobium</taxon>
    </lineage>
</organism>
<evidence type="ECO:0000256" key="3">
    <source>
        <dbReference type="ARBA" id="ARBA00009406"/>
    </source>
</evidence>
<protein>
    <recommendedName>
        <fullName evidence="10">Thiamine pyrimidine synthase</fullName>
    </recommendedName>
</protein>
<evidence type="ECO:0000259" key="13">
    <source>
        <dbReference type="Pfam" id="PF09084"/>
    </source>
</evidence>
<keyword evidence="6" id="KW-0479">Metal-binding</keyword>
<dbReference type="Gene3D" id="3.40.190.10">
    <property type="entry name" value="Periplasmic binding protein-like II"/>
    <property type="match status" value="2"/>
</dbReference>
<dbReference type="GO" id="GO:0046872">
    <property type="term" value="F:metal ion binding"/>
    <property type="evidence" value="ECO:0007669"/>
    <property type="project" value="UniProtKB-KW"/>
</dbReference>
<dbReference type="PANTHER" id="PTHR31528">
    <property type="entry name" value="4-AMINO-5-HYDROXYMETHYL-2-METHYLPYRIMIDINE PHOSPHATE SYNTHASE THI11-RELATED"/>
    <property type="match status" value="1"/>
</dbReference>
<dbReference type="Proteomes" id="UP001208771">
    <property type="component" value="Unassembled WGS sequence"/>
</dbReference>
<evidence type="ECO:0000256" key="7">
    <source>
        <dbReference type="ARBA" id="ARBA00022898"/>
    </source>
</evidence>
<sequence>MKKRLVALLALAALISPLASAAQAAEVNFITDFGFNGRHAYYYVALDKGYYKQEGLDVNILRGQGSADAVKKVASGAADIGFADAGSLVLARGNDKVPVKMISIVYATPPQAIFTLADSGIETPRDLEGKTLADTASSSVRLLFPAFAEAAGIDADKVNWVTADSSALSSVLATRRADGIGQFSVGEPLVAKATAPAAVKAFVYKDVGLSYYSNGIIASEDMITKNPDMLRAFVRATIKGMTDAFADPAEAAEIMHKYQKQIEPAVIEGETRLVGELATVEGQPLGKIDPARVKETVDVVSKYFTLNTPVDPADVAVEGFVE</sequence>
<feature type="signal peptide" evidence="12">
    <location>
        <begin position="1"/>
        <end position="21"/>
    </location>
</feature>
<evidence type="ECO:0000256" key="4">
    <source>
        <dbReference type="ARBA" id="ARBA00011738"/>
    </source>
</evidence>
<dbReference type="GO" id="GO:0016740">
    <property type="term" value="F:transferase activity"/>
    <property type="evidence" value="ECO:0007669"/>
    <property type="project" value="UniProtKB-KW"/>
</dbReference>
<name>A0AAE3MYW3_9HYPH</name>
<evidence type="ECO:0000256" key="11">
    <source>
        <dbReference type="ARBA" id="ARBA00048179"/>
    </source>
</evidence>
<evidence type="ECO:0000256" key="10">
    <source>
        <dbReference type="ARBA" id="ARBA00033171"/>
    </source>
</evidence>
<evidence type="ECO:0000256" key="8">
    <source>
        <dbReference type="ARBA" id="ARBA00022977"/>
    </source>
</evidence>
<gene>
    <name evidence="14" type="ORF">NOF55_07840</name>
</gene>
<dbReference type="InterPro" id="IPR027939">
    <property type="entry name" value="NMT1/THI5"/>
</dbReference>
<comment type="function">
    <text evidence="1">Responsible for the formation of the pyrimidine heterocycle in the thiamine biosynthesis pathway. Catalyzes the formation of hydroxymethylpyrimidine phosphate (HMP-P) from histidine and pyridoxal phosphate (PLP). The protein uses PLP and the active site histidine to form HMP-P, generating an inactive enzyme. The enzyme can only undergo a single turnover, which suggests it is a suicide enzyme.</text>
</comment>
<dbReference type="EMBL" id="JANFPI010000002">
    <property type="protein sequence ID" value="MCX8997016.1"/>
    <property type="molecule type" value="Genomic_DNA"/>
</dbReference>
<evidence type="ECO:0000256" key="9">
    <source>
        <dbReference type="ARBA" id="ARBA00023004"/>
    </source>
</evidence>
<keyword evidence="15" id="KW-1185">Reference proteome</keyword>